<gene>
    <name evidence="4" type="ORF">CCAM_LOCUS2917</name>
</gene>
<dbReference type="SUPFAM" id="SSF57756">
    <property type="entry name" value="Retrovirus zinc finger-like domains"/>
    <property type="match status" value="1"/>
</dbReference>
<dbReference type="AlphaFoldDB" id="A0A484K5F4"/>
<dbReference type="PANTHER" id="PTHR33116">
    <property type="entry name" value="REVERSE TRANSCRIPTASE ZINC-BINDING DOMAIN-CONTAINING PROTEIN-RELATED-RELATED"/>
    <property type="match status" value="1"/>
</dbReference>
<dbReference type="Proteomes" id="UP000595140">
    <property type="component" value="Unassembled WGS sequence"/>
</dbReference>
<dbReference type="PROSITE" id="PS50158">
    <property type="entry name" value="ZF_CCHC"/>
    <property type="match status" value="1"/>
</dbReference>
<dbReference type="OrthoDB" id="1938625at2759"/>
<dbReference type="InterPro" id="IPR026960">
    <property type="entry name" value="RVT-Znf"/>
</dbReference>
<evidence type="ECO:0000313" key="5">
    <source>
        <dbReference type="Proteomes" id="UP000595140"/>
    </source>
</evidence>
<feature type="domain" description="CCHC-type" evidence="3">
    <location>
        <begin position="55"/>
        <end position="69"/>
    </location>
</feature>
<keyword evidence="5" id="KW-1185">Reference proteome</keyword>
<dbReference type="EMBL" id="OOIL02000148">
    <property type="protein sequence ID" value="VFQ61141.1"/>
    <property type="molecule type" value="Genomic_DNA"/>
</dbReference>
<name>A0A484K5F4_9ASTE</name>
<keyword evidence="1" id="KW-0862">Zinc</keyword>
<sequence length="793" mass="92008">MSLNLKTNLFGRYWSLTGLSKLKVYQEFPQQIAYVTEEERVMTQNVVYEWGPFICYHCKKIGHLSENCRLKENNKKEAAGPKKLVWRVKKDGKEHQLEEILKKDECEQSNEKLEEEERNNQNSNDNLQKDIPPENMDEGFTEVCGKKAARKLVLDDSKDYDEKGLHKQAKQEWILEGDQNSRIFFAWIRKRQNKNTTTSVKNLEGKIVECKEAVAEAILQYYQDEKLVDCILKALKHFSLTTGLHINQAKSQIVTGGLKEETERRLLELTKIPKGDFPFRYLGGPITASRIGQSECDALVEKITCKVNSWATKHLSNAEILQMVSKWAGTDLTACNIKEMEDKIMLGSNRKESSFGGSVYSTKISKFGYHPMCASLKVTNLIFADDLIVGCKADLKSVKVIMEVLERFNKCTRLQINKEKSSIVFGGCKEDLEKEIISITQMNKGKLPFTYLGCPISSSRLSIQDCDKLVEKICAKITTWSSKHLTYAGRVRLINTVLMGIITFWARIFLIPSKVMKTIQAICRNFLWNSKAKYSKVPLVSWEETCLPKRCGGLGLRNMVLWNKASIMKLNWDIHNKKDILWVQWIHTRYIKNENYWEYTPRPNCCNSWTQMMEVRNLFASMPRGERYTTQQGYEWLLGEHPKPTWTDWVWNRVTLQKCQFIMWLIMRGRIQTKVRLARVMEVDTTCFFCQNGEEDISHLLCRCELAKEVLGHIAEWMQTKLEGEDIVEMAKGITKNTPRKKRKEVLVGWATTCYYIWRARNWKRHDKEIQVEEIVGTIKYHCSVCFSSFKGG</sequence>
<dbReference type="InterPro" id="IPR036875">
    <property type="entry name" value="Znf_CCHC_sf"/>
</dbReference>
<keyword evidence="1" id="KW-0479">Metal-binding</keyword>
<evidence type="ECO:0000313" key="4">
    <source>
        <dbReference type="EMBL" id="VFQ61141.1"/>
    </source>
</evidence>
<reference evidence="4 5" key="1">
    <citation type="submission" date="2018-04" db="EMBL/GenBank/DDBJ databases">
        <authorList>
            <person name="Vogel A."/>
        </authorList>
    </citation>
    <scope>NUCLEOTIDE SEQUENCE [LARGE SCALE GENOMIC DNA]</scope>
</reference>
<organism evidence="4 5">
    <name type="scientific">Cuscuta campestris</name>
    <dbReference type="NCBI Taxonomy" id="132261"/>
    <lineage>
        <taxon>Eukaryota</taxon>
        <taxon>Viridiplantae</taxon>
        <taxon>Streptophyta</taxon>
        <taxon>Embryophyta</taxon>
        <taxon>Tracheophyta</taxon>
        <taxon>Spermatophyta</taxon>
        <taxon>Magnoliopsida</taxon>
        <taxon>eudicotyledons</taxon>
        <taxon>Gunneridae</taxon>
        <taxon>Pentapetalae</taxon>
        <taxon>asterids</taxon>
        <taxon>lamiids</taxon>
        <taxon>Solanales</taxon>
        <taxon>Convolvulaceae</taxon>
        <taxon>Cuscuteae</taxon>
        <taxon>Cuscuta</taxon>
        <taxon>Cuscuta subgen. Grammica</taxon>
        <taxon>Cuscuta sect. Cleistogrammica</taxon>
    </lineage>
</organism>
<accession>A0A484K5F4</accession>
<dbReference type="Pfam" id="PF13966">
    <property type="entry name" value="zf-RVT"/>
    <property type="match status" value="1"/>
</dbReference>
<feature type="region of interest" description="Disordered" evidence="2">
    <location>
        <begin position="107"/>
        <end position="134"/>
    </location>
</feature>
<dbReference type="InterPro" id="IPR001878">
    <property type="entry name" value="Znf_CCHC"/>
</dbReference>
<evidence type="ECO:0000259" key="3">
    <source>
        <dbReference type="PROSITE" id="PS50158"/>
    </source>
</evidence>
<evidence type="ECO:0000256" key="2">
    <source>
        <dbReference type="SAM" id="MobiDB-lite"/>
    </source>
</evidence>
<protein>
    <recommendedName>
        <fullName evidence="3">CCHC-type domain-containing protein</fullName>
    </recommendedName>
</protein>
<keyword evidence="1" id="KW-0863">Zinc-finger</keyword>
<dbReference type="GO" id="GO:0003676">
    <property type="term" value="F:nucleic acid binding"/>
    <property type="evidence" value="ECO:0007669"/>
    <property type="project" value="InterPro"/>
</dbReference>
<dbReference type="PANTHER" id="PTHR33116:SF84">
    <property type="entry name" value="RNA-DIRECTED DNA POLYMERASE"/>
    <property type="match status" value="1"/>
</dbReference>
<dbReference type="GO" id="GO:0008270">
    <property type="term" value="F:zinc ion binding"/>
    <property type="evidence" value="ECO:0007669"/>
    <property type="project" value="UniProtKB-KW"/>
</dbReference>
<evidence type="ECO:0000256" key="1">
    <source>
        <dbReference type="PROSITE-ProRule" id="PRU00047"/>
    </source>
</evidence>
<proteinExistence type="predicted"/>